<dbReference type="STRING" id="930.GCA_002079865_01433"/>
<dbReference type="Proteomes" id="UP000095008">
    <property type="component" value="Unassembled WGS sequence"/>
</dbReference>
<dbReference type="EMBL" id="LWRY01000032">
    <property type="protein sequence ID" value="OCX74732.1"/>
    <property type="molecule type" value="Genomic_DNA"/>
</dbReference>
<reference evidence="1 3" key="1">
    <citation type="journal article" date="2016" name="Int. J. Mol. Sci.">
        <title>Comparative genomics of the extreme acidophile Acidithiobacillus thiooxidans reveals intraspecific divergence and niche adaptation.</title>
        <authorList>
            <person name="Zhang X."/>
            <person name="Feng X."/>
            <person name="Tao J."/>
            <person name="Ma L."/>
            <person name="Xiao Y."/>
            <person name="Liang Y."/>
            <person name="Liu X."/>
            <person name="Yin H."/>
        </authorList>
    </citation>
    <scope>NUCLEOTIDE SEQUENCE [LARGE SCALE GENOMIC DNA]</scope>
    <source>
        <strain evidence="1 3">A02</strain>
        <strain evidence="2">DXS-W</strain>
    </source>
</reference>
<dbReference type="Proteomes" id="UP000094893">
    <property type="component" value="Unassembled WGS sequence"/>
</dbReference>
<name>A0A1C2I902_ACITH</name>
<sequence length="85" mass="9019">MFGFGEHAQEQVQQQSCPRCQTAMQYLGDHGIRMGGLTGLGGAAAGAIFGQLATDGEEAFEKKMAVQVHVCPQCSEVSLKYRGGL</sequence>
<proteinExistence type="predicted"/>
<comment type="caution">
    <text evidence="1">The sequence shown here is derived from an EMBL/GenBank/DDBJ whole genome shotgun (WGS) entry which is preliminary data.</text>
</comment>
<protein>
    <submittedName>
        <fullName evidence="1">Uncharacterized protein</fullName>
    </submittedName>
</protein>
<gene>
    <name evidence="2" type="ORF">A6M23_05025</name>
    <name evidence="1" type="ORF">A6P07_09840</name>
</gene>
<evidence type="ECO:0000313" key="1">
    <source>
        <dbReference type="EMBL" id="OCX72491.1"/>
    </source>
</evidence>
<evidence type="ECO:0000313" key="3">
    <source>
        <dbReference type="Proteomes" id="UP000094893"/>
    </source>
</evidence>
<keyword evidence="4" id="KW-1185">Reference proteome</keyword>
<accession>A0A1C2I902</accession>
<evidence type="ECO:0000313" key="2">
    <source>
        <dbReference type="EMBL" id="OCX74732.1"/>
    </source>
</evidence>
<dbReference type="AlphaFoldDB" id="A0A1C2I902"/>
<dbReference type="RefSeq" id="WP_024893847.1">
    <property type="nucleotide sequence ID" value="NZ_LGYM01000022.1"/>
</dbReference>
<dbReference type="EMBL" id="LWSA01000142">
    <property type="protein sequence ID" value="OCX72491.1"/>
    <property type="molecule type" value="Genomic_DNA"/>
</dbReference>
<organism evidence="1 3">
    <name type="scientific">Acidithiobacillus thiooxidans</name>
    <name type="common">Thiobacillus thiooxidans</name>
    <dbReference type="NCBI Taxonomy" id="930"/>
    <lineage>
        <taxon>Bacteria</taxon>
        <taxon>Pseudomonadati</taxon>
        <taxon>Pseudomonadota</taxon>
        <taxon>Acidithiobacillia</taxon>
        <taxon>Acidithiobacillales</taxon>
        <taxon>Acidithiobacillaceae</taxon>
        <taxon>Acidithiobacillus</taxon>
    </lineage>
</organism>
<evidence type="ECO:0000313" key="4">
    <source>
        <dbReference type="Proteomes" id="UP000095008"/>
    </source>
</evidence>
<dbReference type="OrthoDB" id="1683552at2"/>